<reference evidence="7 8" key="1">
    <citation type="journal article" date="2018" name="ISME J.">
        <title>A methanotrophic archaeon couples anaerobic oxidation of methane to Fe(III) reduction.</title>
        <authorList>
            <person name="Cai C."/>
            <person name="Leu A.O."/>
            <person name="Xie G.J."/>
            <person name="Guo J."/>
            <person name="Feng Y."/>
            <person name="Zhao J.X."/>
            <person name="Tyson G.W."/>
            <person name="Yuan Z."/>
            <person name="Hu S."/>
        </authorList>
    </citation>
    <scope>NUCLEOTIDE SEQUENCE [LARGE SCALE GENOMIC DNA]</scope>
    <source>
        <strain evidence="7">FeB_12</strain>
    </source>
</reference>
<dbReference type="InterPro" id="IPR036291">
    <property type="entry name" value="NAD(P)-bd_dom_sf"/>
</dbReference>
<dbReference type="PANTHER" id="PTHR42789:SF1">
    <property type="entry name" value="D-ISOMER SPECIFIC 2-HYDROXYACID DEHYDROGENASE FAMILY PROTEIN (AFU_ORTHOLOGUE AFUA_6G10090)"/>
    <property type="match status" value="1"/>
</dbReference>
<dbReference type="InterPro" id="IPR006140">
    <property type="entry name" value="D-isomer_DH_NAD-bd"/>
</dbReference>
<dbReference type="EMBL" id="PQAP01000025">
    <property type="protein sequence ID" value="PWB74651.1"/>
    <property type="molecule type" value="Genomic_DNA"/>
</dbReference>
<proteinExistence type="inferred from homology"/>
<comment type="caution">
    <text evidence="7">The sequence shown here is derived from an EMBL/GenBank/DDBJ whole genome shotgun (WGS) entry which is preliminary data.</text>
</comment>
<comment type="similarity">
    <text evidence="1 4">Belongs to the D-isomer specific 2-hydroxyacid dehydrogenase family.</text>
</comment>
<dbReference type="GO" id="GO:0016616">
    <property type="term" value="F:oxidoreductase activity, acting on the CH-OH group of donors, NAD or NADP as acceptor"/>
    <property type="evidence" value="ECO:0007669"/>
    <property type="project" value="InterPro"/>
</dbReference>
<dbReference type="Pfam" id="PF02826">
    <property type="entry name" value="2-Hacid_dh_C"/>
    <property type="match status" value="1"/>
</dbReference>
<keyword evidence="3" id="KW-0520">NAD</keyword>
<accession>A0A855X9R8</accession>
<dbReference type="Gene3D" id="3.40.50.720">
    <property type="entry name" value="NAD(P)-binding Rossmann-like Domain"/>
    <property type="match status" value="2"/>
</dbReference>
<evidence type="ECO:0000259" key="6">
    <source>
        <dbReference type="Pfam" id="PF02826"/>
    </source>
</evidence>
<dbReference type="AlphaFoldDB" id="A0A855X9R8"/>
<protein>
    <submittedName>
        <fullName evidence="7">Hydroxyacid dehydrogenase</fullName>
    </submittedName>
</protein>
<evidence type="ECO:0000256" key="3">
    <source>
        <dbReference type="ARBA" id="ARBA00023027"/>
    </source>
</evidence>
<evidence type="ECO:0000256" key="4">
    <source>
        <dbReference type="RuleBase" id="RU003719"/>
    </source>
</evidence>
<organism evidence="7 8">
    <name type="scientific">candidate division GN15 bacterium</name>
    <dbReference type="NCBI Taxonomy" id="2072418"/>
    <lineage>
        <taxon>Bacteria</taxon>
        <taxon>candidate division GN15</taxon>
    </lineage>
</organism>
<dbReference type="Pfam" id="PF00389">
    <property type="entry name" value="2-Hacid_dh"/>
    <property type="match status" value="1"/>
</dbReference>
<feature type="domain" description="D-isomer specific 2-hydroxyacid dehydrogenase NAD-binding" evidence="6">
    <location>
        <begin position="96"/>
        <end position="267"/>
    </location>
</feature>
<dbReference type="InterPro" id="IPR050857">
    <property type="entry name" value="D-2-hydroxyacid_DH"/>
</dbReference>
<evidence type="ECO:0000313" key="7">
    <source>
        <dbReference type="EMBL" id="PWB74651.1"/>
    </source>
</evidence>
<dbReference type="SUPFAM" id="SSF52283">
    <property type="entry name" value="Formate/glycerate dehydrogenase catalytic domain-like"/>
    <property type="match status" value="1"/>
</dbReference>
<dbReference type="GO" id="GO:0051287">
    <property type="term" value="F:NAD binding"/>
    <property type="evidence" value="ECO:0007669"/>
    <property type="project" value="InterPro"/>
</dbReference>
<gene>
    <name evidence="7" type="ORF">C3F09_03675</name>
</gene>
<dbReference type="Proteomes" id="UP000250918">
    <property type="component" value="Unassembled WGS sequence"/>
</dbReference>
<evidence type="ECO:0000256" key="1">
    <source>
        <dbReference type="ARBA" id="ARBA00005854"/>
    </source>
</evidence>
<evidence type="ECO:0000313" key="8">
    <source>
        <dbReference type="Proteomes" id="UP000250918"/>
    </source>
</evidence>
<evidence type="ECO:0000256" key="2">
    <source>
        <dbReference type="ARBA" id="ARBA00023002"/>
    </source>
</evidence>
<dbReference type="InterPro" id="IPR006139">
    <property type="entry name" value="D-isomer_2_OHA_DH_cat_dom"/>
</dbReference>
<sequence length="293" mass="32130">MLILISDKFDESMPKALSRFGEVTNDQKRAPEAEIILVRSKTKCTKEYIDASPKCKLIIRGGVGLDNIDVPYAKTKGIIVKNTGEASTVAVAEMAFALMIALPNHIAKADASMREGKWLKSELERTELYGKTLGILGMGRIGTALAIRAKAFKMNVLAWHPDVFFSDFAEITESIEETVGKSDYVSMHMPKLSDTKGIVNKNLLSKFKKGAYLINTGRGECVIEEDVVEALKSGQLAGFATDVWYSDPPVNSPLMNAPNTLFAPHIGSSTKENMGRICTMAEMIIADYVKTKK</sequence>
<keyword evidence="2 4" id="KW-0560">Oxidoreductase</keyword>
<dbReference type="PANTHER" id="PTHR42789">
    <property type="entry name" value="D-ISOMER SPECIFIC 2-HYDROXYACID DEHYDROGENASE FAMILY PROTEIN (AFU_ORTHOLOGUE AFUA_6G10090)"/>
    <property type="match status" value="1"/>
</dbReference>
<feature type="domain" description="D-isomer specific 2-hydroxyacid dehydrogenase catalytic" evidence="5">
    <location>
        <begin position="28"/>
        <end position="291"/>
    </location>
</feature>
<evidence type="ECO:0000259" key="5">
    <source>
        <dbReference type="Pfam" id="PF00389"/>
    </source>
</evidence>
<name>A0A855X9R8_9BACT</name>
<dbReference type="SUPFAM" id="SSF51735">
    <property type="entry name" value="NAD(P)-binding Rossmann-fold domains"/>
    <property type="match status" value="1"/>
</dbReference>